<dbReference type="Proteomes" id="UP000193884">
    <property type="component" value="Unassembled WGS sequence"/>
</dbReference>
<evidence type="ECO:0000313" key="2">
    <source>
        <dbReference type="EMBL" id="OSJ35356.1"/>
    </source>
</evidence>
<keyword evidence="3" id="KW-1185">Reference proteome</keyword>
<reference evidence="2 3" key="1">
    <citation type="submission" date="2017-03" db="EMBL/GenBank/DDBJ databases">
        <title>Whole genome sequences of fourteen strains of Bradyrhizobium canariense and one strain of Bradyrhizobium japonicum isolated from Lupinus (Papilionoideae: Genisteae) species in Algeria.</title>
        <authorList>
            <person name="Crovadore J."/>
            <person name="Chekireb D."/>
            <person name="Brachmann A."/>
            <person name="Chablais R."/>
            <person name="Cochard B."/>
            <person name="Lefort F."/>
        </authorList>
    </citation>
    <scope>NUCLEOTIDE SEQUENCE [LARGE SCALE GENOMIC DNA]</scope>
    <source>
        <strain evidence="2 3">UBMAN05</strain>
    </source>
</reference>
<comment type="caution">
    <text evidence="2">The sequence shown here is derived from an EMBL/GenBank/DDBJ whole genome shotgun (WGS) entry which is preliminary data.</text>
</comment>
<dbReference type="EMBL" id="NAFK01000110">
    <property type="protein sequence ID" value="OSJ35356.1"/>
    <property type="molecule type" value="Genomic_DNA"/>
</dbReference>
<organism evidence="2 3">
    <name type="scientific">Bradyrhizobium canariense</name>
    <dbReference type="NCBI Taxonomy" id="255045"/>
    <lineage>
        <taxon>Bacteria</taxon>
        <taxon>Pseudomonadati</taxon>
        <taxon>Pseudomonadota</taxon>
        <taxon>Alphaproteobacteria</taxon>
        <taxon>Hyphomicrobiales</taxon>
        <taxon>Nitrobacteraceae</taxon>
        <taxon>Bradyrhizobium</taxon>
    </lineage>
</organism>
<gene>
    <name evidence="2" type="ORF">BST63_02065</name>
</gene>
<feature type="region of interest" description="Disordered" evidence="1">
    <location>
        <begin position="1"/>
        <end position="58"/>
    </location>
</feature>
<accession>A0ABX3XAP6</accession>
<evidence type="ECO:0000256" key="1">
    <source>
        <dbReference type="SAM" id="MobiDB-lite"/>
    </source>
</evidence>
<protein>
    <submittedName>
        <fullName evidence="2">Uncharacterized protein</fullName>
    </submittedName>
</protein>
<sequence>MPSIESMHFGSTAPSDQHPYDREPGAPPAWRPSAGGPIDAEPEAANDTAGEWPPLPFPDGWYATC</sequence>
<proteinExistence type="predicted"/>
<name>A0ABX3XAP6_9BRAD</name>
<evidence type="ECO:0000313" key="3">
    <source>
        <dbReference type="Proteomes" id="UP000193884"/>
    </source>
</evidence>